<dbReference type="GO" id="GO:0009738">
    <property type="term" value="P:abscisic acid-activated signaling pathway"/>
    <property type="evidence" value="ECO:0007669"/>
    <property type="project" value="TreeGrafter"/>
</dbReference>
<dbReference type="GO" id="GO:0005634">
    <property type="term" value="C:nucleus"/>
    <property type="evidence" value="ECO:0007669"/>
    <property type="project" value="TreeGrafter"/>
</dbReference>
<organism evidence="4 5">
    <name type="scientific">Turnera subulata</name>
    <dbReference type="NCBI Taxonomy" id="218843"/>
    <lineage>
        <taxon>Eukaryota</taxon>
        <taxon>Viridiplantae</taxon>
        <taxon>Streptophyta</taxon>
        <taxon>Embryophyta</taxon>
        <taxon>Tracheophyta</taxon>
        <taxon>Spermatophyta</taxon>
        <taxon>Magnoliopsida</taxon>
        <taxon>eudicotyledons</taxon>
        <taxon>Gunneridae</taxon>
        <taxon>Pentapetalae</taxon>
        <taxon>rosids</taxon>
        <taxon>fabids</taxon>
        <taxon>Malpighiales</taxon>
        <taxon>Passifloraceae</taxon>
        <taxon>Turnera</taxon>
    </lineage>
</organism>
<dbReference type="PANTHER" id="PTHR31213">
    <property type="entry name" value="OS08G0374000 PROTEIN-RELATED"/>
    <property type="match status" value="1"/>
</dbReference>
<reference evidence="4" key="2">
    <citation type="journal article" date="2023" name="Plants (Basel)">
        <title>Annotation of the Turnera subulata (Passifloraceae) Draft Genome Reveals the S-Locus Evolved after the Divergence of Turneroideae from Passifloroideae in a Stepwise Manner.</title>
        <authorList>
            <person name="Henning P.M."/>
            <person name="Roalson E.H."/>
            <person name="Mir W."/>
            <person name="McCubbin A.G."/>
            <person name="Shore J.S."/>
        </authorList>
    </citation>
    <scope>NUCLEOTIDE SEQUENCE</scope>
    <source>
        <strain evidence="4">F60SS</strain>
    </source>
</reference>
<dbReference type="GO" id="GO:0005737">
    <property type="term" value="C:cytoplasm"/>
    <property type="evidence" value="ECO:0007669"/>
    <property type="project" value="TreeGrafter"/>
</dbReference>
<dbReference type="InterPro" id="IPR000916">
    <property type="entry name" value="Bet_v_I/MLP"/>
</dbReference>
<dbReference type="GO" id="GO:0038023">
    <property type="term" value="F:signaling receptor activity"/>
    <property type="evidence" value="ECO:0007669"/>
    <property type="project" value="TreeGrafter"/>
</dbReference>
<feature type="domain" description="Bet v I/Major latex protein" evidence="3">
    <location>
        <begin position="2"/>
        <end position="152"/>
    </location>
</feature>
<dbReference type="GO" id="GO:0006952">
    <property type="term" value="P:defense response"/>
    <property type="evidence" value="ECO:0007669"/>
    <property type="project" value="InterPro"/>
</dbReference>
<dbReference type="GO" id="GO:0004864">
    <property type="term" value="F:protein phosphatase inhibitor activity"/>
    <property type="evidence" value="ECO:0007669"/>
    <property type="project" value="TreeGrafter"/>
</dbReference>
<dbReference type="Proteomes" id="UP001141552">
    <property type="component" value="Unassembled WGS sequence"/>
</dbReference>
<name>A0A9Q0FB80_9ROSI</name>
<dbReference type="SUPFAM" id="SSF55961">
    <property type="entry name" value="Bet v1-like"/>
    <property type="match status" value="1"/>
</dbReference>
<dbReference type="GO" id="GO:0010427">
    <property type="term" value="F:abscisic acid binding"/>
    <property type="evidence" value="ECO:0007669"/>
    <property type="project" value="TreeGrafter"/>
</dbReference>
<sequence>MKGHLSADTPVAASASLVWDAYRGLELGRLVTELLGDVIGRAEVVEGDGGVGTIIKLTFPPGTPGAGYMKEIFRIADEEKRVKESETIEGGFKALGFDQYRIRLEVIEKDAVSSIIRSSVEYEIGDDSKTDLASLATTKPLEIMAETIGKYVAQKNSSTS</sequence>
<dbReference type="EMBL" id="JAKUCV010006256">
    <property type="protein sequence ID" value="KAJ4828117.1"/>
    <property type="molecule type" value="Genomic_DNA"/>
</dbReference>
<comment type="similarity">
    <text evidence="1">Belongs to the BetVI family.</text>
</comment>
<dbReference type="InterPro" id="IPR023393">
    <property type="entry name" value="START-like_dom_sf"/>
</dbReference>
<dbReference type="InterPro" id="IPR050279">
    <property type="entry name" value="Plant_def-hormone_signal"/>
</dbReference>
<dbReference type="Pfam" id="PF00407">
    <property type="entry name" value="Bet_v_1"/>
    <property type="match status" value="1"/>
</dbReference>
<accession>A0A9Q0FB80</accession>
<dbReference type="PANTHER" id="PTHR31213:SF19">
    <property type="entry name" value="BET V I_MAJOR LATEX PROTEIN DOMAIN-CONTAINING PROTEIN"/>
    <property type="match status" value="1"/>
</dbReference>
<dbReference type="Gene3D" id="3.30.530.20">
    <property type="match status" value="1"/>
</dbReference>
<dbReference type="OrthoDB" id="1879545at2759"/>
<dbReference type="AlphaFoldDB" id="A0A9Q0FB80"/>
<keyword evidence="5" id="KW-1185">Reference proteome</keyword>
<gene>
    <name evidence="4" type="ORF">Tsubulata_007167</name>
</gene>
<evidence type="ECO:0000313" key="4">
    <source>
        <dbReference type="EMBL" id="KAJ4828117.1"/>
    </source>
</evidence>
<evidence type="ECO:0000259" key="3">
    <source>
        <dbReference type="Pfam" id="PF00407"/>
    </source>
</evidence>
<evidence type="ECO:0000256" key="1">
    <source>
        <dbReference type="ARBA" id="ARBA00009744"/>
    </source>
</evidence>
<evidence type="ECO:0000313" key="5">
    <source>
        <dbReference type="Proteomes" id="UP001141552"/>
    </source>
</evidence>
<protein>
    <recommendedName>
        <fullName evidence="3">Bet v I/Major latex protein domain-containing protein</fullName>
    </recommendedName>
</protein>
<keyword evidence="2" id="KW-0017">Alkaloid metabolism</keyword>
<evidence type="ECO:0000256" key="2">
    <source>
        <dbReference type="ARBA" id="ARBA00022589"/>
    </source>
</evidence>
<comment type="caution">
    <text evidence="4">The sequence shown here is derived from an EMBL/GenBank/DDBJ whole genome shotgun (WGS) entry which is preliminary data.</text>
</comment>
<reference evidence="4" key="1">
    <citation type="submission" date="2022-02" db="EMBL/GenBank/DDBJ databases">
        <authorList>
            <person name="Henning P.M."/>
            <person name="McCubbin A.G."/>
            <person name="Shore J.S."/>
        </authorList>
    </citation>
    <scope>NUCLEOTIDE SEQUENCE</scope>
    <source>
        <strain evidence="4">F60SS</strain>
        <tissue evidence="4">Leaves</tissue>
    </source>
</reference>
<dbReference type="GO" id="GO:0009820">
    <property type="term" value="P:alkaloid metabolic process"/>
    <property type="evidence" value="ECO:0007669"/>
    <property type="project" value="UniProtKB-KW"/>
</dbReference>
<proteinExistence type="inferred from homology"/>